<comment type="similarity">
    <text evidence="1">Belongs to the short-chain dehydrogenases/reductases (SDR) family.</text>
</comment>
<dbReference type="RefSeq" id="WP_323466473.1">
    <property type="nucleotide sequence ID" value="NZ_CP144224.1"/>
</dbReference>
<evidence type="ECO:0000259" key="4">
    <source>
        <dbReference type="Pfam" id="PF02036"/>
    </source>
</evidence>
<name>A0AAJ2NL63_ALKPS</name>
<dbReference type="PANTHER" id="PTHR42808:SF3">
    <property type="entry name" value="HYDROXYSTEROID DEHYDROGENASE-LIKE PROTEIN 2"/>
    <property type="match status" value="1"/>
</dbReference>
<keyword evidence="2" id="KW-0521">NADP</keyword>
<dbReference type="Proteomes" id="UP001285636">
    <property type="component" value="Unassembled WGS sequence"/>
</dbReference>
<dbReference type="GO" id="GO:0016491">
    <property type="term" value="F:oxidoreductase activity"/>
    <property type="evidence" value="ECO:0007669"/>
    <property type="project" value="UniProtKB-KW"/>
</dbReference>
<evidence type="ECO:0000313" key="5">
    <source>
        <dbReference type="EMBL" id="MDV2885066.1"/>
    </source>
</evidence>
<dbReference type="Gene3D" id="3.30.1050.10">
    <property type="entry name" value="SCP2 sterol-binding domain"/>
    <property type="match status" value="1"/>
</dbReference>
<dbReference type="Pfam" id="PF02036">
    <property type="entry name" value="SCP2"/>
    <property type="match status" value="1"/>
</dbReference>
<sequence length="111" mass="12738">MNAKEQLRALVEKMNREPAHIAEEKDRVFQFDLKESGSIQVQFKEGKAYMIEEATEEPNVTLKMNDESFIKMLNDDLNTTMAFMSGKLKVDGSMGLAMKLQQLVKEYKEVS</sequence>
<evidence type="ECO:0000256" key="2">
    <source>
        <dbReference type="ARBA" id="ARBA00022857"/>
    </source>
</evidence>
<gene>
    <name evidence="5" type="ORF">RYX45_07725</name>
</gene>
<dbReference type="InterPro" id="IPR051935">
    <property type="entry name" value="HSDL2"/>
</dbReference>
<dbReference type="EMBL" id="JAWJAY010000001">
    <property type="protein sequence ID" value="MDV2885066.1"/>
    <property type="molecule type" value="Genomic_DNA"/>
</dbReference>
<organism evidence="5 6">
    <name type="scientific">Alkalihalophilus pseudofirmus</name>
    <name type="common">Bacillus pseudofirmus</name>
    <dbReference type="NCBI Taxonomy" id="79885"/>
    <lineage>
        <taxon>Bacteria</taxon>
        <taxon>Bacillati</taxon>
        <taxon>Bacillota</taxon>
        <taxon>Bacilli</taxon>
        <taxon>Bacillales</taxon>
        <taxon>Bacillaceae</taxon>
        <taxon>Alkalihalophilus</taxon>
    </lineage>
</organism>
<dbReference type="AlphaFoldDB" id="A0AAJ2NL63"/>
<proteinExistence type="inferred from homology"/>
<comment type="caution">
    <text evidence="5">The sequence shown here is derived from an EMBL/GenBank/DDBJ whole genome shotgun (WGS) entry which is preliminary data.</text>
</comment>
<dbReference type="PANTHER" id="PTHR42808">
    <property type="entry name" value="HYDROXYSTEROID DEHYDROGENASE-LIKE PROTEIN 2"/>
    <property type="match status" value="1"/>
</dbReference>
<evidence type="ECO:0000313" key="6">
    <source>
        <dbReference type="Proteomes" id="UP001285636"/>
    </source>
</evidence>
<accession>A0AAJ2NL63</accession>
<dbReference type="SUPFAM" id="SSF55718">
    <property type="entry name" value="SCP-like"/>
    <property type="match status" value="1"/>
</dbReference>
<feature type="domain" description="SCP2" evidence="4">
    <location>
        <begin position="16"/>
        <end position="105"/>
    </location>
</feature>
<dbReference type="InterPro" id="IPR003033">
    <property type="entry name" value="SCP2_sterol-bd_dom"/>
</dbReference>
<keyword evidence="3" id="KW-0560">Oxidoreductase</keyword>
<dbReference type="InterPro" id="IPR036527">
    <property type="entry name" value="SCP2_sterol-bd_dom_sf"/>
</dbReference>
<reference evidence="5" key="1">
    <citation type="submission" date="2023-10" db="EMBL/GenBank/DDBJ databases">
        <title>Screening of Alkalihalophilus pseudofirmusBZ-TG-HK211 and Its Alleviation of Salt Stress on Rapeseed Growth.</title>
        <authorList>
            <person name="Zhao B."/>
            <person name="Guo T."/>
        </authorList>
    </citation>
    <scope>NUCLEOTIDE SEQUENCE</scope>
    <source>
        <strain evidence="5">BZ-TG-HK211</strain>
    </source>
</reference>
<evidence type="ECO:0000256" key="3">
    <source>
        <dbReference type="ARBA" id="ARBA00023002"/>
    </source>
</evidence>
<protein>
    <submittedName>
        <fullName evidence="5">SCP2 sterol-binding domain-containing protein</fullName>
    </submittedName>
</protein>
<evidence type="ECO:0000256" key="1">
    <source>
        <dbReference type="ARBA" id="ARBA00006484"/>
    </source>
</evidence>